<proteinExistence type="predicted"/>
<comment type="caution">
    <text evidence="1">The sequence shown here is derived from an EMBL/GenBank/DDBJ whole genome shotgun (WGS) entry which is preliminary data.</text>
</comment>
<keyword evidence="2" id="KW-1185">Reference proteome</keyword>
<sequence>MTRNRRRQSKSTVPRRQCTATLADEYTACNTLIELSEVRCDRHQREYWLSLKQYKKHSQLVDTLDASACLTRRAVKRLQSSEEALQELEVLDELIEALSMEIEGREAHTRRFFQGISDERHMSWVEGREDRRAEAMKLRNALMARLELLKLREGSVQQDPWRALKQYVSSASSRPSPSPSCFVQPRRTQYRPGYESSQSEAINDMWLKVIGVMVSALNSRS</sequence>
<dbReference type="AlphaFoldDB" id="A0AAW0FLZ2"/>
<accession>A0AAW0FLZ2</accession>
<organism evidence="1 2">
    <name type="scientific">Cerrena zonata</name>
    <dbReference type="NCBI Taxonomy" id="2478898"/>
    <lineage>
        <taxon>Eukaryota</taxon>
        <taxon>Fungi</taxon>
        <taxon>Dikarya</taxon>
        <taxon>Basidiomycota</taxon>
        <taxon>Agaricomycotina</taxon>
        <taxon>Agaricomycetes</taxon>
        <taxon>Polyporales</taxon>
        <taxon>Cerrenaceae</taxon>
        <taxon>Cerrena</taxon>
    </lineage>
</organism>
<evidence type="ECO:0000313" key="1">
    <source>
        <dbReference type="EMBL" id="KAK7681806.1"/>
    </source>
</evidence>
<dbReference type="EMBL" id="JASBNA010000039">
    <property type="protein sequence ID" value="KAK7681806.1"/>
    <property type="molecule type" value="Genomic_DNA"/>
</dbReference>
<reference evidence="1 2" key="1">
    <citation type="submission" date="2022-09" db="EMBL/GenBank/DDBJ databases">
        <authorList>
            <person name="Palmer J.M."/>
        </authorList>
    </citation>
    <scope>NUCLEOTIDE SEQUENCE [LARGE SCALE GENOMIC DNA]</scope>
    <source>
        <strain evidence="1 2">DSM 7382</strain>
    </source>
</reference>
<name>A0AAW0FLZ2_9APHY</name>
<gene>
    <name evidence="1" type="ORF">QCA50_015153</name>
</gene>
<evidence type="ECO:0000313" key="2">
    <source>
        <dbReference type="Proteomes" id="UP001385951"/>
    </source>
</evidence>
<dbReference type="Proteomes" id="UP001385951">
    <property type="component" value="Unassembled WGS sequence"/>
</dbReference>
<protein>
    <submittedName>
        <fullName evidence="1">Uncharacterized protein</fullName>
    </submittedName>
</protein>